<accession>A0A0R1L0D2</accession>
<evidence type="ECO:0000256" key="10">
    <source>
        <dbReference type="SAM" id="MobiDB-lite"/>
    </source>
</evidence>
<feature type="coiled-coil region" evidence="9">
    <location>
        <begin position="66"/>
        <end position="100"/>
    </location>
</feature>
<name>A0A0R1L0D2_9LACO</name>
<dbReference type="EMBL" id="AZEA01000004">
    <property type="protein sequence ID" value="KRK88976.1"/>
    <property type="molecule type" value="Genomic_DNA"/>
</dbReference>
<comment type="subcellular location">
    <subcellularLocation>
        <location evidence="7">Cell membrane</location>
        <topology evidence="7">Single-pass type II membrane protein</topology>
    </subcellularLocation>
    <text evidence="7">Localizes to the division septum where it forms a ring structure.</text>
</comment>
<dbReference type="InterPro" id="IPR007060">
    <property type="entry name" value="FtsL/DivIC"/>
</dbReference>
<protein>
    <recommendedName>
        <fullName evidence="7 8">Cell division protein FtsL</fullName>
    </recommendedName>
</protein>
<dbReference type="Pfam" id="PF04977">
    <property type="entry name" value="DivIC"/>
    <property type="match status" value="1"/>
</dbReference>
<dbReference type="GO" id="GO:0005886">
    <property type="term" value="C:plasma membrane"/>
    <property type="evidence" value="ECO:0007669"/>
    <property type="project" value="UniProtKB-SubCell"/>
</dbReference>
<evidence type="ECO:0000313" key="11">
    <source>
        <dbReference type="EMBL" id="KRK88976.1"/>
    </source>
</evidence>
<dbReference type="InterPro" id="IPR011922">
    <property type="entry name" value="Cell_div_FtsL"/>
</dbReference>
<keyword evidence="4 7" id="KW-1133">Transmembrane helix</keyword>
<evidence type="ECO:0000313" key="12">
    <source>
        <dbReference type="Proteomes" id="UP000051581"/>
    </source>
</evidence>
<keyword evidence="6 7" id="KW-0131">Cell cycle</keyword>
<dbReference type="Proteomes" id="UP000051581">
    <property type="component" value="Unassembled WGS sequence"/>
</dbReference>
<dbReference type="OrthoDB" id="2325224at2"/>
<evidence type="ECO:0000256" key="7">
    <source>
        <dbReference type="HAMAP-Rule" id="MF_00910"/>
    </source>
</evidence>
<feature type="transmembrane region" description="Helical" evidence="7">
    <location>
        <begin position="43"/>
        <end position="66"/>
    </location>
</feature>
<dbReference type="PATRIC" id="fig|1423808.3.peg.1961"/>
<dbReference type="AlphaFoldDB" id="A0A0R1L0D2"/>
<keyword evidence="2 7" id="KW-0132">Cell division</keyword>
<evidence type="ECO:0000256" key="4">
    <source>
        <dbReference type="ARBA" id="ARBA00022989"/>
    </source>
</evidence>
<evidence type="ECO:0000256" key="1">
    <source>
        <dbReference type="ARBA" id="ARBA00022475"/>
    </source>
</evidence>
<comment type="similarity">
    <text evidence="7">Belongs to the FtsL family.</text>
</comment>
<dbReference type="GO" id="GO:0043093">
    <property type="term" value="P:FtsZ-dependent cytokinesis"/>
    <property type="evidence" value="ECO:0007669"/>
    <property type="project" value="UniProtKB-UniRule"/>
</dbReference>
<keyword evidence="9" id="KW-0175">Coiled coil</keyword>
<evidence type="ECO:0000256" key="2">
    <source>
        <dbReference type="ARBA" id="ARBA00022618"/>
    </source>
</evidence>
<comment type="caution">
    <text evidence="11">The sequence shown here is derived from an EMBL/GenBank/DDBJ whole genome shotgun (WGS) entry which is preliminary data.</text>
</comment>
<evidence type="ECO:0000256" key="9">
    <source>
        <dbReference type="SAM" id="Coils"/>
    </source>
</evidence>
<reference evidence="11 12" key="1">
    <citation type="journal article" date="2015" name="Genome Announc.">
        <title>Expanding the biotechnology potential of lactobacilli through comparative genomics of 213 strains and associated genera.</title>
        <authorList>
            <person name="Sun Z."/>
            <person name="Harris H.M."/>
            <person name="McCann A."/>
            <person name="Guo C."/>
            <person name="Argimon S."/>
            <person name="Zhang W."/>
            <person name="Yang X."/>
            <person name="Jeffery I.B."/>
            <person name="Cooney J.C."/>
            <person name="Kagawa T.F."/>
            <person name="Liu W."/>
            <person name="Song Y."/>
            <person name="Salvetti E."/>
            <person name="Wrobel A."/>
            <person name="Rasinkangas P."/>
            <person name="Parkhill J."/>
            <person name="Rea M.C."/>
            <person name="O'Sullivan O."/>
            <person name="Ritari J."/>
            <person name="Douillard F.P."/>
            <person name="Paul Ross R."/>
            <person name="Yang R."/>
            <person name="Briner A.E."/>
            <person name="Felis G.E."/>
            <person name="de Vos W.M."/>
            <person name="Barrangou R."/>
            <person name="Klaenhammer T.R."/>
            <person name="Caufield P.W."/>
            <person name="Cui Y."/>
            <person name="Zhang H."/>
            <person name="O'Toole P.W."/>
        </authorList>
    </citation>
    <scope>NUCLEOTIDE SEQUENCE [LARGE SCALE GENOMIC DNA]</scope>
    <source>
        <strain evidence="11 12">DSM 19904</strain>
    </source>
</reference>
<feature type="region of interest" description="Disordered" evidence="10">
    <location>
        <begin position="1"/>
        <end position="23"/>
    </location>
</feature>
<evidence type="ECO:0000256" key="6">
    <source>
        <dbReference type="ARBA" id="ARBA00023306"/>
    </source>
</evidence>
<comment type="function">
    <text evidence="7">Essential cell division protein.</text>
</comment>
<organism evidence="11 12">
    <name type="scientific">Lentilactobacillus sunkii DSM 19904</name>
    <dbReference type="NCBI Taxonomy" id="1423808"/>
    <lineage>
        <taxon>Bacteria</taxon>
        <taxon>Bacillati</taxon>
        <taxon>Bacillota</taxon>
        <taxon>Bacilli</taxon>
        <taxon>Lactobacillales</taxon>
        <taxon>Lactobacillaceae</taxon>
        <taxon>Lentilactobacillus</taxon>
    </lineage>
</organism>
<keyword evidence="3 7" id="KW-0812">Transmembrane</keyword>
<evidence type="ECO:0000256" key="3">
    <source>
        <dbReference type="ARBA" id="ARBA00022692"/>
    </source>
</evidence>
<dbReference type="NCBIfam" id="TIGR02209">
    <property type="entry name" value="ftsL_broad"/>
    <property type="match status" value="1"/>
</dbReference>
<dbReference type="HAMAP" id="MF_00910">
    <property type="entry name" value="FtsL"/>
    <property type="match status" value="1"/>
</dbReference>
<dbReference type="GO" id="GO:0032153">
    <property type="term" value="C:cell division site"/>
    <property type="evidence" value="ECO:0007669"/>
    <property type="project" value="UniProtKB-UniRule"/>
</dbReference>
<keyword evidence="1 7" id="KW-1003">Cell membrane</keyword>
<evidence type="ECO:0000256" key="8">
    <source>
        <dbReference type="NCBIfam" id="TIGR02209"/>
    </source>
</evidence>
<proteinExistence type="inferred from homology"/>
<gene>
    <name evidence="7" type="primary">ftsL</name>
    <name evidence="11" type="ORF">FD17_GL001935</name>
</gene>
<evidence type="ECO:0000256" key="5">
    <source>
        <dbReference type="ARBA" id="ARBA00023136"/>
    </source>
</evidence>
<sequence length="124" mass="13671">MAQNNLARNLTAEPKPYVSSPEHKQIKKVSISKALKLSSFEKLLIVCGSAVLTVLMLVVVSSKIALSNSQHELQHLDNRIVNVRNNNTNLKQQIGELQSSSRLDKIAHKSGMSLSNANIRNVTK</sequence>
<keyword evidence="5 7" id="KW-0472">Membrane</keyword>
<keyword evidence="12" id="KW-1185">Reference proteome</keyword>
<dbReference type="RefSeq" id="WP_057824014.1">
    <property type="nucleotide sequence ID" value="NZ_AZEA01000004.1"/>
</dbReference>